<dbReference type="EMBL" id="AP024601">
    <property type="protein sequence ID" value="BCU82755.1"/>
    <property type="molecule type" value="Genomic_DNA"/>
</dbReference>
<keyword evidence="2" id="KW-1185">Reference proteome</keyword>
<organism evidence="1 2">
    <name type="scientific">Polycladomyces abyssicola</name>
    <dbReference type="NCBI Taxonomy" id="1125966"/>
    <lineage>
        <taxon>Bacteria</taxon>
        <taxon>Bacillati</taxon>
        <taxon>Bacillota</taxon>
        <taxon>Bacilli</taxon>
        <taxon>Bacillales</taxon>
        <taxon>Thermoactinomycetaceae</taxon>
        <taxon>Polycladomyces</taxon>
    </lineage>
</organism>
<evidence type="ECO:0000313" key="1">
    <source>
        <dbReference type="EMBL" id="BCU82755.1"/>
    </source>
</evidence>
<protein>
    <submittedName>
        <fullName evidence="1">Uncharacterized protein</fullName>
    </submittedName>
</protein>
<proteinExistence type="predicted"/>
<sequence>MKAIRALVPLPVTMWDLTCCKWDLIFLHQYPLHGEVSGGIGSAIDEDHETHGKRPLKKDTPEVEKEIRVNTTFFYLTTVS</sequence>
<dbReference type="AlphaFoldDB" id="A0A8D5ZNI1"/>
<dbReference type="Proteomes" id="UP000677436">
    <property type="component" value="Chromosome"/>
</dbReference>
<name>A0A8D5ZNI1_9BACL</name>
<accession>A0A8D5ZNI1</accession>
<reference evidence="1" key="2">
    <citation type="journal article" date="2021" name="Microbiol. Resour. Announc.">
        <title>Complete Genome Sequence of Polycladomyces abyssicola JIR-001T, Isolated from Hemipelagic Sediment in Deep Seawater.</title>
        <authorList>
            <person name="Tsubouchi T."/>
            <person name="Kaneko Y."/>
        </authorList>
    </citation>
    <scope>NUCLEOTIDE SEQUENCE</scope>
    <source>
        <strain evidence="1">JIR-001</strain>
    </source>
</reference>
<evidence type="ECO:0000313" key="2">
    <source>
        <dbReference type="Proteomes" id="UP000677436"/>
    </source>
</evidence>
<dbReference type="KEGG" id="pabs:JIR001_25380"/>
<reference evidence="1" key="1">
    <citation type="journal article" date="2013" name="Int. J. Syst. Evol. Microbiol.">
        <title>Polycladomyces abyssicola gen. nov., sp. nov., a thermophilic filamentous bacterium isolated from hemipelagic sediment.</title>
        <authorList>
            <person name="Tsubouchi T."/>
            <person name="Shimane Y."/>
            <person name="Mori K."/>
            <person name="Usui K."/>
            <person name="Hiraki T."/>
            <person name="Tame A."/>
            <person name="Uematsu K."/>
            <person name="Maruyama T."/>
            <person name="Hatada Y."/>
        </authorList>
    </citation>
    <scope>NUCLEOTIDE SEQUENCE</scope>
    <source>
        <strain evidence="1">JIR-001</strain>
    </source>
</reference>
<gene>
    <name evidence="1" type="ORF">JIR001_25380</name>
</gene>